<feature type="region of interest" description="Disordered" evidence="1">
    <location>
        <begin position="65"/>
        <end position="91"/>
    </location>
</feature>
<dbReference type="AlphaFoldDB" id="A0A9P7RUX6"/>
<evidence type="ECO:0000256" key="2">
    <source>
        <dbReference type="SAM" id="Phobius"/>
    </source>
</evidence>
<reference evidence="3" key="1">
    <citation type="journal article" date="2021" name="Genome Biol. Evol.">
        <title>The assembled and annotated genome of the fairy-ring fungus Marasmius oreades.</title>
        <authorList>
            <person name="Hiltunen M."/>
            <person name="Ament-Velasquez S.L."/>
            <person name="Johannesson H."/>
        </authorList>
    </citation>
    <scope>NUCLEOTIDE SEQUENCE</scope>
    <source>
        <strain evidence="3">03SP1</strain>
    </source>
</reference>
<sequence length="310" mass="33318">MLIPLNLERRETLSPPIMKRETPQIGGSSAGFIALVVCLCMIIVITCTAIFFLLKHNDPTDAERAARRQRRYAHQSVPSSASYTYDPSSTPSKGWFSKVTDIFNNNEARGSSTQSKNRKNNKRGDGLKMKLGGSPTGWVQAGSGDEWDLGEEGDRGRIHTTDTATVGSSPLIPTPNPYSRGIDSPFSPPMARESVSSTYFDSHTVPGLSPIAGHRSDSPSSHPPALVTQSNPSSPVAIPPATGDSSSFPTNTISQQRSVSPEPMSAHPIENSNLHKKDASLNAIDTRKWSVQSGVSARTSGTGTKFIEEL</sequence>
<dbReference type="RefSeq" id="XP_043006300.1">
    <property type="nucleotide sequence ID" value="XM_043156513.1"/>
</dbReference>
<accession>A0A9P7RUX6</accession>
<proteinExistence type="predicted"/>
<dbReference type="EMBL" id="CM032187">
    <property type="protein sequence ID" value="KAG7089830.1"/>
    <property type="molecule type" value="Genomic_DNA"/>
</dbReference>
<feature type="compositionally biased region" description="Polar residues" evidence="1">
    <location>
        <begin position="106"/>
        <end position="115"/>
    </location>
</feature>
<feature type="compositionally biased region" description="Polar residues" evidence="1">
    <location>
        <begin position="76"/>
        <end position="91"/>
    </location>
</feature>
<feature type="transmembrane region" description="Helical" evidence="2">
    <location>
        <begin position="30"/>
        <end position="54"/>
    </location>
</feature>
<keyword evidence="4" id="KW-1185">Reference proteome</keyword>
<dbReference type="KEGG" id="more:E1B28_011477"/>
<evidence type="ECO:0000313" key="4">
    <source>
        <dbReference type="Proteomes" id="UP001049176"/>
    </source>
</evidence>
<dbReference type="OrthoDB" id="3265603at2759"/>
<comment type="caution">
    <text evidence="3">The sequence shown here is derived from an EMBL/GenBank/DDBJ whole genome shotgun (WGS) entry which is preliminary data.</text>
</comment>
<keyword evidence="2" id="KW-0812">Transmembrane</keyword>
<dbReference type="GeneID" id="66080552"/>
<protein>
    <submittedName>
        <fullName evidence="3">Uncharacterized protein</fullName>
    </submittedName>
</protein>
<gene>
    <name evidence="3" type="ORF">E1B28_011477</name>
</gene>
<feature type="region of interest" description="Disordered" evidence="1">
    <location>
        <begin position="106"/>
        <end position="277"/>
    </location>
</feature>
<organism evidence="3 4">
    <name type="scientific">Marasmius oreades</name>
    <name type="common">fairy-ring Marasmius</name>
    <dbReference type="NCBI Taxonomy" id="181124"/>
    <lineage>
        <taxon>Eukaryota</taxon>
        <taxon>Fungi</taxon>
        <taxon>Dikarya</taxon>
        <taxon>Basidiomycota</taxon>
        <taxon>Agaricomycotina</taxon>
        <taxon>Agaricomycetes</taxon>
        <taxon>Agaricomycetidae</taxon>
        <taxon>Agaricales</taxon>
        <taxon>Marasmiineae</taxon>
        <taxon>Marasmiaceae</taxon>
        <taxon>Marasmius</taxon>
    </lineage>
</organism>
<feature type="region of interest" description="Disordered" evidence="1">
    <location>
        <begin position="290"/>
        <end position="310"/>
    </location>
</feature>
<evidence type="ECO:0000313" key="3">
    <source>
        <dbReference type="EMBL" id="KAG7089830.1"/>
    </source>
</evidence>
<feature type="compositionally biased region" description="Polar residues" evidence="1">
    <location>
        <begin position="290"/>
        <end position="303"/>
    </location>
</feature>
<keyword evidence="2" id="KW-0472">Membrane</keyword>
<keyword evidence="2" id="KW-1133">Transmembrane helix</keyword>
<feature type="compositionally biased region" description="Polar residues" evidence="1">
    <location>
        <begin position="243"/>
        <end position="259"/>
    </location>
</feature>
<dbReference type="Proteomes" id="UP001049176">
    <property type="component" value="Chromosome 7"/>
</dbReference>
<name>A0A9P7RUX6_9AGAR</name>
<evidence type="ECO:0000256" key="1">
    <source>
        <dbReference type="SAM" id="MobiDB-lite"/>
    </source>
</evidence>